<accession>A0A7W8FUS6</accession>
<evidence type="ECO:0000313" key="2">
    <source>
        <dbReference type="EMBL" id="MBB5182874.1"/>
    </source>
</evidence>
<evidence type="ECO:0000313" key="3">
    <source>
        <dbReference type="Proteomes" id="UP000539953"/>
    </source>
</evidence>
<dbReference type="AlphaFoldDB" id="A0A7W8FUS6"/>
<dbReference type="EMBL" id="JACHHK010000003">
    <property type="protein sequence ID" value="MBB5182874.1"/>
    <property type="molecule type" value="Genomic_DNA"/>
</dbReference>
<proteinExistence type="predicted"/>
<dbReference type="Proteomes" id="UP000539953">
    <property type="component" value="Unassembled WGS sequence"/>
</dbReference>
<gene>
    <name evidence="2" type="ORF">HNQ47_000894</name>
</gene>
<comment type="caution">
    <text evidence="2">The sequence shown here is derived from an EMBL/GenBank/DDBJ whole genome shotgun (WGS) entry which is preliminary data.</text>
</comment>
<sequence length="559" mass="64258">MSSKRKKAKQFTRRQIILLLAVVLVISVPLIRRAVHPYRYIKSSTETLTVKIPYSAGDEAKVKVLTLTRGTRVELRQQGESESLVKYKDMEFNVDNDHLASSLEDCVQVSYVYPRRLINLQTTKSGKLSAKVVKKGEKVKVTEVKTEDLDRRTGAISWYRVEKGGKQYWLNGEEVETSKSAAMKNYAANVEYSDYWDQEYGDGYSKKAYIKQVDYKPRKLKEYKSNPIKEDVNSVHTTLQNLVKHKDYFLSLNDKTSINSITVEIKGDGGPVYYESDVVDDYLKDPDKAQTETVVTKKEMKELMKEFQDDGYYMIARIVTFKDSIFAKQNKSEAITDKDGDLIKVNDEYWPSAYSRKAWMYNVDIAKEAAKCNFNEIQFDYCRFPDGTATIQDELDMQNKYNESKVAAIQGFLTYAHHELESYKVYVAADIWAWPVVAQDDQDIGQFFPAIANAVDVVCPMAYTDLFASGAMDIDDPVSHPEKTLYKFNKRVKQQMNTIESDAVVRNWIRGYDYSTSEIKAQIRGINRAGYEGYLVWYGNGNPYQLRKIQKGFISSKIE</sequence>
<feature type="domain" description="DUF4015" evidence="1">
    <location>
        <begin position="245"/>
        <end position="539"/>
    </location>
</feature>
<dbReference type="RefSeq" id="WP_183327966.1">
    <property type="nucleotide sequence ID" value="NZ_JACHHK010000003.1"/>
</dbReference>
<protein>
    <recommendedName>
        <fullName evidence="1">DUF4015 domain-containing protein</fullName>
    </recommendedName>
</protein>
<evidence type="ECO:0000259" key="1">
    <source>
        <dbReference type="Pfam" id="PF13200"/>
    </source>
</evidence>
<keyword evidence="3" id="KW-1185">Reference proteome</keyword>
<organism evidence="2 3">
    <name type="scientific">Catenisphaera adipataccumulans</name>
    <dbReference type="NCBI Taxonomy" id="700500"/>
    <lineage>
        <taxon>Bacteria</taxon>
        <taxon>Bacillati</taxon>
        <taxon>Bacillota</taxon>
        <taxon>Erysipelotrichia</taxon>
        <taxon>Erysipelotrichales</taxon>
        <taxon>Erysipelotrichaceae</taxon>
        <taxon>Catenisphaera</taxon>
    </lineage>
</organism>
<dbReference type="Pfam" id="PF13200">
    <property type="entry name" value="DUF4015"/>
    <property type="match status" value="1"/>
</dbReference>
<reference evidence="2 3" key="1">
    <citation type="submission" date="2020-08" db="EMBL/GenBank/DDBJ databases">
        <title>Genomic Encyclopedia of Type Strains, Phase IV (KMG-IV): sequencing the most valuable type-strain genomes for metagenomic binning, comparative biology and taxonomic classification.</title>
        <authorList>
            <person name="Goeker M."/>
        </authorList>
    </citation>
    <scope>NUCLEOTIDE SEQUENCE [LARGE SCALE GENOMIC DNA]</scope>
    <source>
        <strain evidence="2 3">DSM 25799</strain>
    </source>
</reference>
<dbReference type="InterPro" id="IPR025275">
    <property type="entry name" value="DUF4015"/>
</dbReference>
<name>A0A7W8FUS6_9FIRM</name>